<dbReference type="InterPro" id="IPR020057">
    <property type="entry name" value="Ribosomal_bL25_b-dom"/>
</dbReference>
<dbReference type="InterPro" id="IPR020930">
    <property type="entry name" value="Ribosomal_uL5_bac-type"/>
</dbReference>
<protein>
    <recommendedName>
        <fullName evidence="5">Large ribosomal subunit protein bL25</fullName>
    </recommendedName>
    <alternativeName>
        <fullName evidence="5">General stress protein CTC</fullName>
    </alternativeName>
</protein>
<dbReference type="GO" id="GO:0003735">
    <property type="term" value="F:structural constituent of ribosome"/>
    <property type="evidence" value="ECO:0007669"/>
    <property type="project" value="InterPro"/>
</dbReference>
<dbReference type="PANTHER" id="PTHR33284:SF1">
    <property type="entry name" value="RIBOSOMAL PROTEIN L25_GLN-TRNA SYNTHETASE, ANTI-CODON-BINDING DOMAIN-CONTAINING PROTEIN"/>
    <property type="match status" value="1"/>
</dbReference>
<accession>A0A0U5EUE8</accession>
<comment type="similarity">
    <text evidence="5">Belongs to the bacterial ribosomal protein bL25 family. CTC subfamily.</text>
</comment>
<dbReference type="KEGG" id="asz:ASN_2029"/>
<dbReference type="EMBL" id="LN606600">
    <property type="protein sequence ID" value="CEF41339.1"/>
    <property type="molecule type" value="Genomic_DNA"/>
</dbReference>
<evidence type="ECO:0000259" key="7">
    <source>
        <dbReference type="Pfam" id="PF14693"/>
    </source>
</evidence>
<dbReference type="GO" id="GO:0006412">
    <property type="term" value="P:translation"/>
    <property type="evidence" value="ECO:0007669"/>
    <property type="project" value="UniProtKB-UniRule"/>
</dbReference>
<evidence type="ECO:0000313" key="9">
    <source>
        <dbReference type="Proteomes" id="UP000056109"/>
    </source>
</evidence>
<dbReference type="GO" id="GO:0022625">
    <property type="term" value="C:cytosolic large ribosomal subunit"/>
    <property type="evidence" value="ECO:0007669"/>
    <property type="project" value="TreeGrafter"/>
</dbReference>
<dbReference type="AlphaFoldDB" id="A0A0U5EUE8"/>
<keyword evidence="9" id="KW-1185">Reference proteome</keyword>
<feature type="domain" description="Large ribosomal subunit protein bL25 beta" evidence="7">
    <location>
        <begin position="121"/>
        <end position="205"/>
    </location>
</feature>
<dbReference type="InterPro" id="IPR020056">
    <property type="entry name" value="Rbsml_bL25/Gln-tRNA_synth_N"/>
</dbReference>
<dbReference type="Gene3D" id="2.40.240.10">
    <property type="entry name" value="Ribosomal Protein L25, Chain P"/>
    <property type="match status" value="1"/>
</dbReference>
<comment type="subunit">
    <text evidence="5">Part of the 50S ribosomal subunit; part of the 5S rRNA/L5/L18/L25 subcomplex. Contacts the 5S rRNA. Binds to the 5S rRNA independently of L5 and L18.</text>
</comment>
<dbReference type="NCBIfam" id="NF004612">
    <property type="entry name" value="PRK05943.1"/>
    <property type="match status" value="1"/>
</dbReference>
<evidence type="ECO:0000256" key="2">
    <source>
        <dbReference type="ARBA" id="ARBA00022884"/>
    </source>
</evidence>
<dbReference type="CDD" id="cd00495">
    <property type="entry name" value="Ribosomal_L25_TL5_CTC"/>
    <property type="match status" value="1"/>
</dbReference>
<dbReference type="PATRIC" id="fig|446692.3.peg.2096"/>
<evidence type="ECO:0000256" key="1">
    <source>
        <dbReference type="ARBA" id="ARBA00022730"/>
    </source>
</evidence>
<comment type="function">
    <text evidence="5">This is one of the proteins that binds to the 5S RNA in the ribosome where it forms part of the central protuberance.</text>
</comment>
<dbReference type="PANTHER" id="PTHR33284">
    <property type="entry name" value="RIBOSOMAL PROTEIN L25/GLN-TRNA SYNTHETASE, ANTI-CODON-BINDING DOMAIN-CONTAINING PROTEIN"/>
    <property type="match status" value="1"/>
</dbReference>
<evidence type="ECO:0000256" key="3">
    <source>
        <dbReference type="ARBA" id="ARBA00022980"/>
    </source>
</evidence>
<dbReference type="Pfam" id="PF14693">
    <property type="entry name" value="Ribosomal_TL5_C"/>
    <property type="match status" value="1"/>
</dbReference>
<sequence>MQAPLEACTFWFLGEYTVSKITSIEASARAKAGKGAARATRRAGLVPGVIYGGKKEPALIALDPRIVIKGIQASGWRSRVYEIKIEGGATERALIRDIQLHPVKDTPEHVDFMRLAAGQRVTVEVSVHFSGEEKSPGIKRGGVLNIVRHTVEVEADAEHIPEFFSVDLSTLDINDNVRWEDLKGTENVTPLVHVPNFVIATVAAPSVDAADDAEESTEEAAS</sequence>
<dbReference type="SUPFAM" id="SSF50715">
    <property type="entry name" value="Ribosomal protein L25-like"/>
    <property type="match status" value="1"/>
</dbReference>
<feature type="domain" description="Large ribosomal subunit protein bL25 L25" evidence="6">
    <location>
        <begin position="24"/>
        <end position="112"/>
    </location>
</feature>
<dbReference type="HAMAP" id="MF_01334">
    <property type="entry name" value="Ribosomal_bL25_CTC"/>
    <property type="match status" value="1"/>
</dbReference>
<dbReference type="Pfam" id="PF01386">
    <property type="entry name" value="Ribosomal_L25p"/>
    <property type="match status" value="1"/>
</dbReference>
<keyword evidence="3 5" id="KW-0689">Ribosomal protein</keyword>
<dbReference type="NCBIfam" id="NF004128">
    <property type="entry name" value="PRK05618.1-2"/>
    <property type="match status" value="1"/>
</dbReference>
<gene>
    <name evidence="5 8" type="primary">rplY</name>
    <name evidence="5" type="synonym">ctc</name>
    <name evidence="8" type="ORF">ASN_2029</name>
</gene>
<reference evidence="9" key="1">
    <citation type="submission" date="2014-09" db="EMBL/GenBank/DDBJ databases">
        <authorList>
            <person name="Illeghems K.G."/>
        </authorList>
    </citation>
    <scope>NUCLEOTIDE SEQUENCE [LARGE SCALE GENOMIC DNA]</scope>
    <source>
        <strain evidence="9">108B</strain>
    </source>
</reference>
<dbReference type="Proteomes" id="UP000056109">
    <property type="component" value="Chromosome I"/>
</dbReference>
<evidence type="ECO:0000256" key="5">
    <source>
        <dbReference type="HAMAP-Rule" id="MF_01334"/>
    </source>
</evidence>
<evidence type="ECO:0000313" key="8">
    <source>
        <dbReference type="EMBL" id="CEF41339.1"/>
    </source>
</evidence>
<dbReference type="InterPro" id="IPR029751">
    <property type="entry name" value="Ribosomal_L25_dom"/>
</dbReference>
<evidence type="ECO:0000259" key="6">
    <source>
        <dbReference type="Pfam" id="PF01386"/>
    </source>
</evidence>
<evidence type="ECO:0000256" key="4">
    <source>
        <dbReference type="ARBA" id="ARBA00023274"/>
    </source>
</evidence>
<dbReference type="Gene3D" id="2.170.120.20">
    <property type="entry name" value="Ribosomal protein L25, beta domain"/>
    <property type="match status" value="1"/>
</dbReference>
<dbReference type="NCBIfam" id="TIGR00731">
    <property type="entry name" value="bL25_bact_ctc"/>
    <property type="match status" value="1"/>
</dbReference>
<dbReference type="GO" id="GO:0008097">
    <property type="term" value="F:5S rRNA binding"/>
    <property type="evidence" value="ECO:0007669"/>
    <property type="project" value="InterPro"/>
</dbReference>
<keyword evidence="1 5" id="KW-0699">rRNA-binding</keyword>
<name>A0A0U5EUE8_9PROT</name>
<dbReference type="InterPro" id="IPR011035">
    <property type="entry name" value="Ribosomal_bL25/Gln-tRNA_synth"/>
</dbReference>
<organism evidence="8 9">
    <name type="scientific">Acetobacter senegalensis</name>
    <dbReference type="NCBI Taxonomy" id="446692"/>
    <lineage>
        <taxon>Bacteria</taxon>
        <taxon>Pseudomonadati</taxon>
        <taxon>Pseudomonadota</taxon>
        <taxon>Alphaproteobacteria</taxon>
        <taxon>Acetobacterales</taxon>
        <taxon>Acetobacteraceae</taxon>
        <taxon>Acetobacter</taxon>
    </lineage>
</organism>
<keyword evidence="4 5" id="KW-0687">Ribonucleoprotein</keyword>
<dbReference type="InterPro" id="IPR001021">
    <property type="entry name" value="Ribosomal_bL25_long"/>
</dbReference>
<keyword evidence="2 5" id="KW-0694">RNA-binding</keyword>
<dbReference type="InterPro" id="IPR037121">
    <property type="entry name" value="Ribosomal_bL25_C"/>
</dbReference>
<proteinExistence type="inferred from homology"/>